<comment type="caution">
    <text evidence="6">The sequence shown here is derived from an EMBL/GenBank/DDBJ whole genome shotgun (WGS) entry which is preliminary data.</text>
</comment>
<protein>
    <submittedName>
        <fullName evidence="6">MurR/RpiR family transcriptional regulator</fullName>
    </submittedName>
</protein>
<name>A0ABV8KBF5_9BACL</name>
<dbReference type="EMBL" id="JBHSAM010000034">
    <property type="protein sequence ID" value="MFC4103370.1"/>
    <property type="molecule type" value="Genomic_DNA"/>
</dbReference>
<evidence type="ECO:0000256" key="3">
    <source>
        <dbReference type="ARBA" id="ARBA00023163"/>
    </source>
</evidence>
<evidence type="ECO:0000256" key="1">
    <source>
        <dbReference type="ARBA" id="ARBA00023015"/>
    </source>
</evidence>
<dbReference type="PROSITE" id="PS51071">
    <property type="entry name" value="HTH_RPIR"/>
    <property type="match status" value="1"/>
</dbReference>
<dbReference type="PANTHER" id="PTHR30514">
    <property type="entry name" value="GLUCOKINASE"/>
    <property type="match status" value="1"/>
</dbReference>
<reference evidence="7" key="1">
    <citation type="journal article" date="2019" name="Int. J. Syst. Evol. Microbiol.">
        <title>The Global Catalogue of Microorganisms (GCM) 10K type strain sequencing project: providing services to taxonomists for standard genome sequencing and annotation.</title>
        <authorList>
            <consortium name="The Broad Institute Genomics Platform"/>
            <consortium name="The Broad Institute Genome Sequencing Center for Infectious Disease"/>
            <person name="Wu L."/>
            <person name="Ma J."/>
        </authorList>
    </citation>
    <scope>NUCLEOTIDE SEQUENCE [LARGE SCALE GENOMIC DNA]</scope>
    <source>
        <strain evidence="7">IBRC-M 10987</strain>
    </source>
</reference>
<dbReference type="Pfam" id="PF01418">
    <property type="entry name" value="HTH_6"/>
    <property type="match status" value="1"/>
</dbReference>
<dbReference type="InterPro" id="IPR047640">
    <property type="entry name" value="RpiR-like"/>
</dbReference>
<dbReference type="CDD" id="cd05013">
    <property type="entry name" value="SIS_RpiR"/>
    <property type="match status" value="1"/>
</dbReference>
<dbReference type="SUPFAM" id="SSF46689">
    <property type="entry name" value="Homeodomain-like"/>
    <property type="match status" value="1"/>
</dbReference>
<evidence type="ECO:0000313" key="6">
    <source>
        <dbReference type="EMBL" id="MFC4103370.1"/>
    </source>
</evidence>
<evidence type="ECO:0000313" key="7">
    <source>
        <dbReference type="Proteomes" id="UP001595715"/>
    </source>
</evidence>
<organism evidence="6 7">
    <name type="scientific">Paenibacillus xanthanilyticus</name>
    <dbReference type="NCBI Taxonomy" id="1783531"/>
    <lineage>
        <taxon>Bacteria</taxon>
        <taxon>Bacillati</taxon>
        <taxon>Bacillota</taxon>
        <taxon>Bacilli</taxon>
        <taxon>Bacillales</taxon>
        <taxon>Paenibacillaceae</taxon>
        <taxon>Paenibacillus</taxon>
    </lineage>
</organism>
<keyword evidence="1" id="KW-0805">Transcription regulation</keyword>
<keyword evidence="2" id="KW-0238">DNA-binding</keyword>
<dbReference type="PANTHER" id="PTHR30514:SF1">
    <property type="entry name" value="HTH-TYPE TRANSCRIPTIONAL REGULATOR HEXR-RELATED"/>
    <property type="match status" value="1"/>
</dbReference>
<dbReference type="RefSeq" id="WP_377721937.1">
    <property type="nucleotide sequence ID" value="NZ_JBHSAM010000034.1"/>
</dbReference>
<feature type="domain" description="SIS" evidence="5">
    <location>
        <begin position="128"/>
        <end position="268"/>
    </location>
</feature>
<dbReference type="Gene3D" id="1.10.10.10">
    <property type="entry name" value="Winged helix-like DNA-binding domain superfamily/Winged helix DNA-binding domain"/>
    <property type="match status" value="1"/>
</dbReference>
<evidence type="ECO:0000256" key="2">
    <source>
        <dbReference type="ARBA" id="ARBA00023125"/>
    </source>
</evidence>
<accession>A0ABV8KBF5</accession>
<keyword evidence="7" id="KW-1185">Reference proteome</keyword>
<dbReference type="PROSITE" id="PS51464">
    <property type="entry name" value="SIS"/>
    <property type="match status" value="1"/>
</dbReference>
<dbReference type="SUPFAM" id="SSF53697">
    <property type="entry name" value="SIS domain"/>
    <property type="match status" value="1"/>
</dbReference>
<dbReference type="InterPro" id="IPR046348">
    <property type="entry name" value="SIS_dom_sf"/>
</dbReference>
<proteinExistence type="predicted"/>
<sequence>MAAVLKGGLVRIREAAQSLTQAEERIARHILAHPEEAIKLSVQKLAAAAGVSEATVVRLAQSLKYEGFKALKLAIAADLAGERERGEEYRQFPVGSPIGAMMESISNNNVKSIRDTLAVLSEDAVEQAVGLLGEARKIALFGVESSSVVADDFRQKALRLGLWCEPGYSGDSQAIIAANLTSADVVLAISYSGATGSVLRAMQVAKRHGAKVIAITQIGDSPIAGEADVALYTSSLEQNFRNGAMASRIAQLNVVDMLYVGLVTRQYADSLDTLERTKAAVRYARGEEEFNI</sequence>
<dbReference type="InterPro" id="IPR009057">
    <property type="entry name" value="Homeodomain-like_sf"/>
</dbReference>
<feature type="domain" description="HTH rpiR-type" evidence="4">
    <location>
        <begin position="6"/>
        <end position="82"/>
    </location>
</feature>
<evidence type="ECO:0000259" key="4">
    <source>
        <dbReference type="PROSITE" id="PS51071"/>
    </source>
</evidence>
<dbReference type="Proteomes" id="UP001595715">
    <property type="component" value="Unassembled WGS sequence"/>
</dbReference>
<keyword evidence="3" id="KW-0804">Transcription</keyword>
<gene>
    <name evidence="6" type="ORF">ACFOZ8_27480</name>
</gene>
<dbReference type="Gene3D" id="3.40.50.10490">
    <property type="entry name" value="Glucose-6-phosphate isomerase like protein, domain 1"/>
    <property type="match status" value="1"/>
</dbReference>
<dbReference type="InterPro" id="IPR036388">
    <property type="entry name" value="WH-like_DNA-bd_sf"/>
</dbReference>
<dbReference type="InterPro" id="IPR035472">
    <property type="entry name" value="RpiR-like_SIS"/>
</dbReference>
<evidence type="ECO:0000259" key="5">
    <source>
        <dbReference type="PROSITE" id="PS51464"/>
    </source>
</evidence>
<dbReference type="InterPro" id="IPR000281">
    <property type="entry name" value="HTH_RpiR"/>
</dbReference>
<dbReference type="InterPro" id="IPR001347">
    <property type="entry name" value="SIS_dom"/>
</dbReference>
<dbReference type="Pfam" id="PF01380">
    <property type="entry name" value="SIS"/>
    <property type="match status" value="1"/>
</dbReference>